<keyword evidence="2" id="KW-1133">Transmembrane helix</keyword>
<keyword evidence="2" id="KW-0472">Membrane</keyword>
<feature type="transmembrane region" description="Helical" evidence="2">
    <location>
        <begin position="146"/>
        <end position="170"/>
    </location>
</feature>
<dbReference type="EMBL" id="MNBE01000701">
    <property type="protein sequence ID" value="OKO95843.1"/>
    <property type="molecule type" value="Genomic_DNA"/>
</dbReference>
<comment type="caution">
    <text evidence="3">The sequence shown here is derived from an EMBL/GenBank/DDBJ whole genome shotgun (WGS) entry which is preliminary data.</text>
</comment>
<feature type="region of interest" description="Disordered" evidence="1">
    <location>
        <begin position="112"/>
        <end position="141"/>
    </location>
</feature>
<keyword evidence="2" id="KW-0812">Transmembrane</keyword>
<organism evidence="3 4">
    <name type="scientific">Penicillium subrubescens</name>
    <dbReference type="NCBI Taxonomy" id="1316194"/>
    <lineage>
        <taxon>Eukaryota</taxon>
        <taxon>Fungi</taxon>
        <taxon>Dikarya</taxon>
        <taxon>Ascomycota</taxon>
        <taxon>Pezizomycotina</taxon>
        <taxon>Eurotiomycetes</taxon>
        <taxon>Eurotiomycetidae</taxon>
        <taxon>Eurotiales</taxon>
        <taxon>Aspergillaceae</taxon>
        <taxon>Penicillium</taxon>
    </lineage>
</organism>
<evidence type="ECO:0000313" key="3">
    <source>
        <dbReference type="EMBL" id="OKO95843.1"/>
    </source>
</evidence>
<protein>
    <submittedName>
        <fullName evidence="3">Uncharacterized protein</fullName>
    </submittedName>
</protein>
<dbReference type="AlphaFoldDB" id="A0A1Q5T6I9"/>
<evidence type="ECO:0000313" key="4">
    <source>
        <dbReference type="Proteomes" id="UP000186955"/>
    </source>
</evidence>
<gene>
    <name evidence="3" type="ORF">PENSUB_10864</name>
</gene>
<accession>A0A1Q5T6I9</accession>
<reference evidence="3 4" key="1">
    <citation type="submission" date="2016-10" db="EMBL/GenBank/DDBJ databases">
        <title>Genome sequence of the ascomycete fungus Penicillium subrubescens.</title>
        <authorList>
            <person name="De Vries R.P."/>
            <person name="Peng M."/>
            <person name="Dilokpimol A."/>
            <person name="Hilden K."/>
            <person name="Makela M.R."/>
            <person name="Grigoriev I."/>
            <person name="Riley R."/>
            <person name="Granchi Z."/>
        </authorList>
    </citation>
    <scope>NUCLEOTIDE SEQUENCE [LARGE SCALE GENOMIC DNA]</scope>
    <source>
        <strain evidence="3 4">CBS 132785</strain>
    </source>
</reference>
<evidence type="ECO:0000256" key="2">
    <source>
        <dbReference type="SAM" id="Phobius"/>
    </source>
</evidence>
<dbReference type="Proteomes" id="UP000186955">
    <property type="component" value="Unassembled WGS sequence"/>
</dbReference>
<evidence type="ECO:0000256" key="1">
    <source>
        <dbReference type="SAM" id="MobiDB-lite"/>
    </source>
</evidence>
<name>A0A1Q5T6I9_9EURO</name>
<proteinExistence type="predicted"/>
<feature type="compositionally biased region" description="Low complexity" evidence="1">
    <location>
        <begin position="112"/>
        <end position="135"/>
    </location>
</feature>
<dbReference type="STRING" id="1316194.A0A1Q5T6I9"/>
<keyword evidence="4" id="KW-1185">Reference proteome</keyword>
<sequence>MMPLREVWDVFTGLNAVRRDSPSDISEACYNGCNCIAKSSASTSSSASLNWLSSFKQFLNFCQEQDTGGKNNTVIADVSKIVSLLEEKSLVDAQLSSFGFMDSTTISSVTATSMKTTSTTQSPPRTITSSSTSSPIKNGSGPSAQVLAPAITVPTVAAIIGFISCIFFYLRWRRSKQQPVSPPEYEEGKAQLHADEFRPELDGRAINPELADSQRVMAELPARELVGSEMAGHTGTKRSFISEYR</sequence>